<reference evidence="8 9" key="1">
    <citation type="submission" date="2019-10" db="EMBL/GenBank/DDBJ databases">
        <title>Genome diversity of Sutterella seckii.</title>
        <authorList>
            <person name="Chaplin A.V."/>
            <person name="Sokolova S.R."/>
            <person name="Mosin K.A."/>
            <person name="Ivanova E.L."/>
            <person name="Kochetkova T.O."/>
            <person name="Goltsov A.Y."/>
            <person name="Trofimov D.Y."/>
            <person name="Efimov B.A."/>
        </authorList>
    </citation>
    <scope>NUCLEOTIDE SEQUENCE [LARGE SCALE GENOMIC DNA]</scope>
    <source>
        <strain evidence="8 9">ASD393</strain>
    </source>
</reference>
<keyword evidence="2 6" id="KW-0479">Metal-binding</keyword>
<dbReference type="PANTHER" id="PTHR11086:SF18">
    <property type="entry name" value="DEOXYCYTIDYLATE DEAMINASE"/>
    <property type="match status" value="1"/>
</dbReference>
<comment type="similarity">
    <text evidence="1">Belongs to the cytidine and deoxycytidylate deaminase family.</text>
</comment>
<keyword evidence="4 6" id="KW-0862">Zinc</keyword>
<evidence type="ECO:0000259" key="7">
    <source>
        <dbReference type="PROSITE" id="PS51747"/>
    </source>
</evidence>
<evidence type="ECO:0000256" key="2">
    <source>
        <dbReference type="ARBA" id="ARBA00022723"/>
    </source>
</evidence>
<dbReference type="Proteomes" id="UP000430564">
    <property type="component" value="Unassembled WGS sequence"/>
</dbReference>
<dbReference type="InterPro" id="IPR016193">
    <property type="entry name" value="Cytidine_deaminase-like"/>
</dbReference>
<feature type="binding site" evidence="6">
    <location>
        <position position="98"/>
    </location>
    <ligand>
        <name>Zn(2+)</name>
        <dbReference type="ChEBI" id="CHEBI:29105"/>
        <note>catalytic</note>
    </ligand>
</feature>
<dbReference type="InterPro" id="IPR016192">
    <property type="entry name" value="APOBEC/CMP_deaminase_Zn-bd"/>
</dbReference>
<dbReference type="PANTHER" id="PTHR11086">
    <property type="entry name" value="DEOXYCYTIDYLATE DEAMINASE-RELATED"/>
    <property type="match status" value="1"/>
</dbReference>
<dbReference type="EMBL" id="WEHX01000023">
    <property type="protein sequence ID" value="KAB7661131.1"/>
    <property type="molecule type" value="Genomic_DNA"/>
</dbReference>
<evidence type="ECO:0000313" key="9">
    <source>
        <dbReference type="Proteomes" id="UP000430564"/>
    </source>
</evidence>
<dbReference type="SUPFAM" id="SSF53927">
    <property type="entry name" value="Cytidine deaminase-like"/>
    <property type="match status" value="1"/>
</dbReference>
<dbReference type="OrthoDB" id="9788517at2"/>
<dbReference type="InterPro" id="IPR002125">
    <property type="entry name" value="CMP_dCMP_dom"/>
</dbReference>
<evidence type="ECO:0000256" key="1">
    <source>
        <dbReference type="ARBA" id="ARBA00006576"/>
    </source>
</evidence>
<protein>
    <submittedName>
        <fullName evidence="8">Cytidine deaminase</fullName>
    </submittedName>
</protein>
<feature type="domain" description="CMP/dCMP-type deaminase" evidence="7">
    <location>
        <begin position="5"/>
        <end position="128"/>
    </location>
</feature>
<feature type="active site" description="Proton donor" evidence="5">
    <location>
        <position position="72"/>
    </location>
</feature>
<dbReference type="AlphaFoldDB" id="A0A6I1ETZ7"/>
<dbReference type="GO" id="GO:0006220">
    <property type="term" value="P:pyrimidine nucleotide metabolic process"/>
    <property type="evidence" value="ECO:0007669"/>
    <property type="project" value="InterPro"/>
</dbReference>
<evidence type="ECO:0000313" key="8">
    <source>
        <dbReference type="EMBL" id="KAB7661131.1"/>
    </source>
</evidence>
<dbReference type="PROSITE" id="PS51747">
    <property type="entry name" value="CYT_DCMP_DEAMINASES_2"/>
    <property type="match status" value="1"/>
</dbReference>
<keyword evidence="3" id="KW-0378">Hydrolase</keyword>
<dbReference type="InterPro" id="IPR015517">
    <property type="entry name" value="dCMP_deaminase-rel"/>
</dbReference>
<dbReference type="RefSeq" id="WP_152158123.1">
    <property type="nucleotide sequence ID" value="NZ_WEHX01000023.1"/>
</dbReference>
<gene>
    <name evidence="8" type="ORF">GBM95_05210</name>
</gene>
<accession>A0A6I1ETZ7</accession>
<proteinExistence type="inferred from homology"/>
<dbReference type="GO" id="GO:0005737">
    <property type="term" value="C:cytoplasm"/>
    <property type="evidence" value="ECO:0007669"/>
    <property type="project" value="TreeGrafter"/>
</dbReference>
<dbReference type="PIRSF" id="PIRSF006019">
    <property type="entry name" value="dCMP_deaminase"/>
    <property type="match status" value="1"/>
</dbReference>
<feature type="binding site" evidence="6">
    <location>
        <position position="70"/>
    </location>
    <ligand>
        <name>Zn(2+)</name>
        <dbReference type="ChEBI" id="CHEBI:29105"/>
        <note>catalytic</note>
    </ligand>
</feature>
<dbReference type="PROSITE" id="PS00903">
    <property type="entry name" value="CYT_DCMP_DEAMINASES_1"/>
    <property type="match status" value="1"/>
</dbReference>
<feature type="binding site" evidence="6">
    <location>
        <position position="101"/>
    </location>
    <ligand>
        <name>Zn(2+)</name>
        <dbReference type="ChEBI" id="CHEBI:29105"/>
        <note>catalytic</note>
    </ligand>
</feature>
<dbReference type="Gene3D" id="3.40.140.10">
    <property type="entry name" value="Cytidine Deaminase, domain 2"/>
    <property type="match status" value="1"/>
</dbReference>
<dbReference type="GO" id="GO:0008270">
    <property type="term" value="F:zinc ion binding"/>
    <property type="evidence" value="ECO:0007669"/>
    <property type="project" value="InterPro"/>
</dbReference>
<evidence type="ECO:0000256" key="3">
    <source>
        <dbReference type="ARBA" id="ARBA00022801"/>
    </source>
</evidence>
<evidence type="ECO:0000256" key="6">
    <source>
        <dbReference type="PIRSR" id="PIRSR006019-2"/>
    </source>
</evidence>
<organism evidence="8 9">
    <name type="scientific">Sutterella seckii</name>
    <dbReference type="NCBI Taxonomy" id="1944635"/>
    <lineage>
        <taxon>Bacteria</taxon>
        <taxon>Pseudomonadati</taxon>
        <taxon>Pseudomonadota</taxon>
        <taxon>Betaproteobacteria</taxon>
        <taxon>Burkholderiales</taxon>
        <taxon>Sutterellaceae</taxon>
        <taxon>Sutterella</taxon>
    </lineage>
</organism>
<evidence type="ECO:0000256" key="4">
    <source>
        <dbReference type="ARBA" id="ARBA00022833"/>
    </source>
</evidence>
<sequence length="138" mass="15596">MDIIKDNKMYMQIAQIAAERSYAKRLRVGCVIVKNHSIISFGWNGMPTGYDNCCEMEVDGKLVTRPEVQHAELNAIAKLAENGYSSKGAAIFITHSPCIHCALLIQKCGISQVYYHEFYRSREGLEFLERAGIEVHQL</sequence>
<dbReference type="Pfam" id="PF00383">
    <property type="entry name" value="dCMP_cyt_deam_1"/>
    <property type="match status" value="1"/>
</dbReference>
<name>A0A6I1ETZ7_9BURK</name>
<dbReference type="InterPro" id="IPR016473">
    <property type="entry name" value="dCMP_deaminase"/>
</dbReference>
<comment type="cofactor">
    <cofactor evidence="6">
        <name>Zn(2+)</name>
        <dbReference type="ChEBI" id="CHEBI:29105"/>
    </cofactor>
</comment>
<comment type="caution">
    <text evidence="8">The sequence shown here is derived from an EMBL/GenBank/DDBJ whole genome shotgun (WGS) entry which is preliminary data.</text>
</comment>
<dbReference type="GO" id="GO:0004132">
    <property type="term" value="F:dCMP deaminase activity"/>
    <property type="evidence" value="ECO:0007669"/>
    <property type="project" value="InterPro"/>
</dbReference>
<evidence type="ECO:0000256" key="5">
    <source>
        <dbReference type="PIRSR" id="PIRSR006019-1"/>
    </source>
</evidence>